<keyword evidence="7" id="KW-0472">Membrane</keyword>
<comment type="caution">
    <text evidence="12">The sequence shown here is derived from an EMBL/GenBank/DDBJ whole genome shotgun (WGS) entry which is preliminary data.</text>
</comment>
<sequence>MGMKYDSVTIGKCYSYVYPLYLEAGETHQSMYISASSSAPALLPKLSPLIEAVACFLPARFLRLLDRHPGETKLMVFGRAYDRLRFSLPDFTKVATPVIFLISAPRRIPCLYDFSGIYDVEHFIESLKKDVRIIQTLPTAWTDGKRRLKLKPLQVGLFLQAVGFDSSTRIYLAVGEIFGGERYLSPLRDLFPRLETRPLLAPPDEVVHVSSRNSPQGPAIDYMVCLLSDIFVPTYDGPGNLANHLIGQRLYYGFRTTLQPDREALSPLFRDFEKGRTGPSEFQNSVRQIMSQKRQGRLRTRVLPESFFTNPWPECFCKGTAEDDIHKCPSVTVDLVLTDELEGAAVTADKTPEYMAITDKNASD</sequence>
<reference evidence="12 13" key="1">
    <citation type="submission" date="2024-09" db="EMBL/GenBank/DDBJ databases">
        <title>Chromosome-scale assembly of Riccia sorocarpa.</title>
        <authorList>
            <person name="Paukszto L."/>
        </authorList>
    </citation>
    <scope>NUCLEOTIDE SEQUENCE [LARGE SCALE GENOMIC DNA]</scope>
    <source>
        <strain evidence="12">LP-2024</strain>
        <tissue evidence="12">Aerial parts of the thallus</tissue>
    </source>
</reference>
<evidence type="ECO:0000256" key="4">
    <source>
        <dbReference type="ARBA" id="ARBA00022679"/>
    </source>
</evidence>
<evidence type="ECO:0000313" key="13">
    <source>
        <dbReference type="Proteomes" id="UP001633002"/>
    </source>
</evidence>
<evidence type="ECO:0000256" key="9">
    <source>
        <dbReference type="ARBA" id="ARBA00023253"/>
    </source>
</evidence>
<organism evidence="12 13">
    <name type="scientific">Riccia sorocarpa</name>
    <dbReference type="NCBI Taxonomy" id="122646"/>
    <lineage>
        <taxon>Eukaryota</taxon>
        <taxon>Viridiplantae</taxon>
        <taxon>Streptophyta</taxon>
        <taxon>Embryophyta</taxon>
        <taxon>Marchantiophyta</taxon>
        <taxon>Marchantiopsida</taxon>
        <taxon>Marchantiidae</taxon>
        <taxon>Marchantiales</taxon>
        <taxon>Ricciaceae</taxon>
        <taxon>Riccia</taxon>
    </lineage>
</organism>
<proteinExistence type="inferred from homology"/>
<evidence type="ECO:0000256" key="8">
    <source>
        <dbReference type="ARBA" id="ARBA00023180"/>
    </source>
</evidence>
<protein>
    <recommendedName>
        <fullName evidence="11">O-fucosyltransferase family protein</fullName>
    </recommendedName>
</protein>
<evidence type="ECO:0000256" key="3">
    <source>
        <dbReference type="ARBA" id="ARBA00022676"/>
    </source>
</evidence>
<dbReference type="GO" id="GO:0016020">
    <property type="term" value="C:membrane"/>
    <property type="evidence" value="ECO:0007669"/>
    <property type="project" value="UniProtKB-SubCell"/>
</dbReference>
<evidence type="ECO:0000256" key="5">
    <source>
        <dbReference type="ARBA" id="ARBA00022692"/>
    </source>
</evidence>
<keyword evidence="8" id="KW-0325">Glycoprotein</keyword>
<evidence type="ECO:0000256" key="2">
    <source>
        <dbReference type="ARBA" id="ARBA00007737"/>
    </source>
</evidence>
<dbReference type="Pfam" id="PF10250">
    <property type="entry name" value="O-FucT"/>
    <property type="match status" value="1"/>
</dbReference>
<gene>
    <name evidence="12" type="ORF">R1sor_027580</name>
</gene>
<dbReference type="PANTHER" id="PTHR31741:SF14">
    <property type="entry name" value="O-FUCOSYLTRANSFERASE 1"/>
    <property type="match status" value="1"/>
</dbReference>
<comment type="similarity">
    <text evidence="2">Belongs to the glycosyltransferase GT106 family.</text>
</comment>
<accession>A0ABD3GHH4</accession>
<evidence type="ECO:0000256" key="7">
    <source>
        <dbReference type="ARBA" id="ARBA00023136"/>
    </source>
</evidence>
<dbReference type="Proteomes" id="UP001633002">
    <property type="component" value="Unassembled WGS sequence"/>
</dbReference>
<evidence type="ECO:0000256" key="1">
    <source>
        <dbReference type="ARBA" id="ARBA00004370"/>
    </source>
</evidence>
<keyword evidence="5" id="KW-0812">Transmembrane</keyword>
<keyword evidence="9" id="KW-0294">Fucose metabolism</keyword>
<keyword evidence="13" id="KW-1185">Reference proteome</keyword>
<dbReference type="GO" id="GO:0016757">
    <property type="term" value="F:glycosyltransferase activity"/>
    <property type="evidence" value="ECO:0007669"/>
    <property type="project" value="UniProtKB-KW"/>
</dbReference>
<keyword evidence="6" id="KW-1133">Transmembrane helix</keyword>
<keyword evidence="3" id="KW-0328">Glycosyltransferase</keyword>
<evidence type="ECO:0000256" key="6">
    <source>
        <dbReference type="ARBA" id="ARBA00022989"/>
    </source>
</evidence>
<dbReference type="EMBL" id="JBJQOH010000008">
    <property type="protein sequence ID" value="KAL3677632.1"/>
    <property type="molecule type" value="Genomic_DNA"/>
</dbReference>
<dbReference type="InterPro" id="IPR019378">
    <property type="entry name" value="GDP-Fuc_O-FucTrfase"/>
</dbReference>
<name>A0ABD3GHH4_9MARC</name>
<evidence type="ECO:0000313" key="12">
    <source>
        <dbReference type="EMBL" id="KAL3677632.1"/>
    </source>
</evidence>
<dbReference type="PANTHER" id="PTHR31741">
    <property type="entry name" value="OS02G0726500 PROTEIN-RELATED"/>
    <property type="match status" value="1"/>
</dbReference>
<keyword evidence="10" id="KW-0119">Carbohydrate metabolism</keyword>
<evidence type="ECO:0000256" key="10">
    <source>
        <dbReference type="ARBA" id="ARBA00023277"/>
    </source>
</evidence>
<comment type="subcellular location">
    <subcellularLocation>
        <location evidence="1">Membrane</location>
    </subcellularLocation>
</comment>
<evidence type="ECO:0000256" key="11">
    <source>
        <dbReference type="ARBA" id="ARBA00030350"/>
    </source>
</evidence>
<dbReference type="GO" id="GO:0006004">
    <property type="term" value="P:fucose metabolic process"/>
    <property type="evidence" value="ECO:0007669"/>
    <property type="project" value="UniProtKB-KW"/>
</dbReference>
<dbReference type="AlphaFoldDB" id="A0ABD3GHH4"/>
<keyword evidence="4" id="KW-0808">Transferase</keyword>